<sequence>MTKTIKVENAINTKKFIFDVRLNTIRFGQRLALAAPSSLLIHIEYFSVQFRYSWQ</sequence>
<accession>A0A1H2YX13</accession>
<name>A0A1H2YX13_9PROT</name>
<organism evidence="1 2">
    <name type="scientific">Nitrosomonas communis</name>
    <dbReference type="NCBI Taxonomy" id="44574"/>
    <lineage>
        <taxon>Bacteria</taxon>
        <taxon>Pseudomonadati</taxon>
        <taxon>Pseudomonadota</taxon>
        <taxon>Betaproteobacteria</taxon>
        <taxon>Nitrosomonadales</taxon>
        <taxon>Nitrosomonadaceae</taxon>
        <taxon>Nitrosomonas</taxon>
    </lineage>
</organism>
<dbReference type="Proteomes" id="UP000183454">
    <property type="component" value="Unassembled WGS sequence"/>
</dbReference>
<protein>
    <submittedName>
        <fullName evidence="1">Uncharacterized protein</fullName>
    </submittedName>
</protein>
<dbReference type="EMBL" id="FNNH01000060">
    <property type="protein sequence ID" value="SDX09696.1"/>
    <property type="molecule type" value="Genomic_DNA"/>
</dbReference>
<dbReference type="AlphaFoldDB" id="A0A1H2YX13"/>
<reference evidence="1 2" key="1">
    <citation type="submission" date="2016-10" db="EMBL/GenBank/DDBJ databases">
        <authorList>
            <person name="de Groot N.N."/>
        </authorList>
    </citation>
    <scope>NUCLEOTIDE SEQUENCE [LARGE SCALE GENOMIC DNA]</scope>
    <source>
        <strain evidence="1 2">Nm110</strain>
    </source>
</reference>
<gene>
    <name evidence="1" type="ORF">SAMN05421882_106011</name>
</gene>
<proteinExistence type="predicted"/>
<evidence type="ECO:0000313" key="1">
    <source>
        <dbReference type="EMBL" id="SDX09696.1"/>
    </source>
</evidence>
<evidence type="ECO:0000313" key="2">
    <source>
        <dbReference type="Proteomes" id="UP000183454"/>
    </source>
</evidence>